<evidence type="ECO:0000256" key="3">
    <source>
        <dbReference type="ARBA" id="ARBA00023163"/>
    </source>
</evidence>
<dbReference type="InterPro" id="IPR002577">
    <property type="entry name" value="HTH_HxlR"/>
</dbReference>
<feature type="domain" description="HTH hxlR-type" evidence="4">
    <location>
        <begin position="6"/>
        <end position="98"/>
    </location>
</feature>
<evidence type="ECO:0000256" key="2">
    <source>
        <dbReference type="ARBA" id="ARBA00023125"/>
    </source>
</evidence>
<dbReference type="Gene3D" id="1.10.10.10">
    <property type="entry name" value="Winged helix-like DNA-binding domain superfamily/Winged helix DNA-binding domain"/>
    <property type="match status" value="1"/>
</dbReference>
<name>A0A1Z5IAM1_9LACO</name>
<evidence type="ECO:0000256" key="1">
    <source>
        <dbReference type="ARBA" id="ARBA00023015"/>
    </source>
</evidence>
<protein>
    <submittedName>
        <fullName evidence="5">HxlR family transcriptional regulator</fullName>
    </submittedName>
</protein>
<keyword evidence="6" id="KW-1185">Reference proteome</keyword>
<accession>A0A1Z5IAM1</accession>
<evidence type="ECO:0000259" key="4">
    <source>
        <dbReference type="PROSITE" id="PS51118"/>
    </source>
</evidence>
<dbReference type="PROSITE" id="PS51118">
    <property type="entry name" value="HTH_HXLR"/>
    <property type="match status" value="1"/>
</dbReference>
<dbReference type="EMBL" id="BCMF01000003">
    <property type="protein sequence ID" value="GAW98651.1"/>
    <property type="molecule type" value="Genomic_DNA"/>
</dbReference>
<dbReference type="Pfam" id="PF01638">
    <property type="entry name" value="HxlR"/>
    <property type="match status" value="1"/>
</dbReference>
<dbReference type="SUPFAM" id="SSF46785">
    <property type="entry name" value="Winged helix' DNA-binding domain"/>
    <property type="match status" value="1"/>
</dbReference>
<sequence length="104" mass="11877">MQDLNIGTKAGLAVISDKWYALILLNLTDSQRDFMQLRRAVRGISTFNLLIKLNELVDLKLVVSAVDYQYQLSLDGQYLQQMLLNLSAWGDRQLTRTLPVKPHS</sequence>
<dbReference type="RefSeq" id="WP_159459269.1">
    <property type="nucleotide sequence ID" value="NZ_BCMF01000003.1"/>
</dbReference>
<keyword evidence="3" id="KW-0804">Transcription</keyword>
<dbReference type="PANTHER" id="PTHR33204">
    <property type="entry name" value="TRANSCRIPTIONAL REGULATOR, MARR FAMILY"/>
    <property type="match status" value="1"/>
</dbReference>
<dbReference type="AlphaFoldDB" id="A0A1Z5IAM1"/>
<gene>
    <name evidence="5" type="ORF">IWT30_00610</name>
</gene>
<reference evidence="5 6" key="1">
    <citation type="submission" date="2015-11" db="EMBL/GenBank/DDBJ databases">
        <title>Draft genome sequences of new species of the genus Lactobacillus isolated from orchardgrass silage.</title>
        <authorList>
            <person name="Tohno M."/>
            <person name="Tanizawa Y."/>
            <person name="Arita M."/>
        </authorList>
    </citation>
    <scope>NUCLEOTIDE SEQUENCE [LARGE SCALE GENOMIC DNA]</scope>
    <source>
        <strain evidence="5 6">IWT30</strain>
    </source>
</reference>
<dbReference type="GO" id="GO:0003677">
    <property type="term" value="F:DNA binding"/>
    <property type="evidence" value="ECO:0007669"/>
    <property type="project" value="UniProtKB-KW"/>
</dbReference>
<dbReference type="InterPro" id="IPR036390">
    <property type="entry name" value="WH_DNA-bd_sf"/>
</dbReference>
<dbReference type="InterPro" id="IPR036388">
    <property type="entry name" value="WH-like_DNA-bd_sf"/>
</dbReference>
<comment type="caution">
    <text evidence="5">The sequence shown here is derived from an EMBL/GenBank/DDBJ whole genome shotgun (WGS) entry which is preliminary data.</text>
</comment>
<evidence type="ECO:0000313" key="6">
    <source>
        <dbReference type="Proteomes" id="UP000198374"/>
    </source>
</evidence>
<dbReference type="Proteomes" id="UP000198374">
    <property type="component" value="Unassembled WGS sequence"/>
</dbReference>
<organism evidence="5 6">
    <name type="scientific">Secundilactobacillus mixtipabuli</name>
    <dbReference type="NCBI Taxonomy" id="1435342"/>
    <lineage>
        <taxon>Bacteria</taxon>
        <taxon>Bacillati</taxon>
        <taxon>Bacillota</taxon>
        <taxon>Bacilli</taxon>
        <taxon>Lactobacillales</taxon>
        <taxon>Lactobacillaceae</taxon>
        <taxon>Secundilactobacillus</taxon>
    </lineage>
</organism>
<evidence type="ECO:0000313" key="5">
    <source>
        <dbReference type="EMBL" id="GAW98651.1"/>
    </source>
</evidence>
<dbReference type="OrthoDB" id="9800966at2"/>
<keyword evidence="1" id="KW-0805">Transcription regulation</keyword>
<proteinExistence type="predicted"/>
<keyword evidence="2" id="KW-0238">DNA-binding</keyword>